<organism evidence="11 12">
    <name type="scientific">Psilocybe cyanescens</name>
    <dbReference type="NCBI Taxonomy" id="93625"/>
    <lineage>
        <taxon>Eukaryota</taxon>
        <taxon>Fungi</taxon>
        <taxon>Dikarya</taxon>
        <taxon>Basidiomycota</taxon>
        <taxon>Agaricomycotina</taxon>
        <taxon>Agaricomycetes</taxon>
        <taxon>Agaricomycetidae</taxon>
        <taxon>Agaricales</taxon>
        <taxon>Agaricineae</taxon>
        <taxon>Strophariaceae</taxon>
        <taxon>Psilocybe</taxon>
    </lineage>
</organism>
<dbReference type="SUPFAM" id="SSF49503">
    <property type="entry name" value="Cupredoxins"/>
    <property type="match status" value="3"/>
</dbReference>
<dbReference type="InterPro" id="IPR045087">
    <property type="entry name" value="Cu-oxidase_fam"/>
</dbReference>
<feature type="signal peptide" evidence="7">
    <location>
        <begin position="1"/>
        <end position="20"/>
    </location>
</feature>
<dbReference type="Gene3D" id="2.60.40.420">
    <property type="entry name" value="Cupredoxins - blue copper proteins"/>
    <property type="match status" value="3"/>
</dbReference>
<dbReference type="CDD" id="cd13903">
    <property type="entry name" value="CuRO_3_Tv-LCC_like"/>
    <property type="match status" value="1"/>
</dbReference>
<dbReference type="Proteomes" id="UP000283269">
    <property type="component" value="Unassembled WGS sequence"/>
</dbReference>
<evidence type="ECO:0000313" key="11">
    <source>
        <dbReference type="EMBL" id="PPQ86934.1"/>
    </source>
</evidence>
<keyword evidence="4" id="KW-0186">Copper</keyword>
<dbReference type="InParanoid" id="A0A409X8A4"/>
<keyword evidence="3" id="KW-0560">Oxidoreductase</keyword>
<evidence type="ECO:0000256" key="1">
    <source>
        <dbReference type="ARBA" id="ARBA00010609"/>
    </source>
</evidence>
<evidence type="ECO:0000256" key="3">
    <source>
        <dbReference type="ARBA" id="ARBA00023002"/>
    </source>
</evidence>
<feature type="chain" id="PRO_5019550508" description="Laccase" evidence="7">
    <location>
        <begin position="21"/>
        <end position="548"/>
    </location>
</feature>
<dbReference type="PROSITE" id="PS00079">
    <property type="entry name" value="MULTICOPPER_OXIDASE1"/>
    <property type="match status" value="2"/>
</dbReference>
<dbReference type="InterPro" id="IPR008972">
    <property type="entry name" value="Cupredoxin"/>
</dbReference>
<evidence type="ECO:0000256" key="7">
    <source>
        <dbReference type="SAM" id="SignalP"/>
    </source>
</evidence>
<dbReference type="PANTHER" id="PTHR11709:SF511">
    <property type="entry name" value="LACCASE"/>
    <property type="match status" value="1"/>
</dbReference>
<evidence type="ECO:0000256" key="2">
    <source>
        <dbReference type="ARBA" id="ARBA00022723"/>
    </source>
</evidence>
<sequence>MLLFLFEYVIQTFFPIALLATSEIASVATVGPQATLYVTNEFIAPDGFRRSASLINGVFPAPIISAKKGDNFKLNVSNLLSDSTMLRSTSIHWHGILQRGTNWADGPVGISQCPISPNHSFLYDFKATEAGTFWYHSHYGTQYCDGMRGALVVYDPDDPQRMLYDVDDETTILTLGDWYHYPSPSLETFPQADATLINGKGRYPKGELADLSIINVDYGKRYRLRIVSIACDASFTFSIDNHPLTVIEADGESVVPVQGIDALRVFAGQRYSVVLVANRPVDNYWIRAMPSVEDDEDPLGTYEGGLNSAILRYRGAKDLEPKTKLTQDIVLRETQLHALINPEAPGRPTQDGGDKNLHFAITYNEKTEMFAINGKSFEPPKVPVLLQLLTGTRPEELLPKDSIITLPRNKSISISILPGDFDAPHPFHLHGHSFSVVRSANTPEDPTPRYNYLNPVRRDTVNLGDEDSGSNVTIRFRTDNPGPWIFHCHIDWHLERGMAIVFAEDPEETRNLTHPPEQWHYLCPTFDNLPESLTSIKTVPVPTPVPTP</sequence>
<dbReference type="AlphaFoldDB" id="A0A409X8A4"/>
<dbReference type="Pfam" id="PF07731">
    <property type="entry name" value="Cu-oxidase_2"/>
    <property type="match status" value="1"/>
</dbReference>
<accession>A0A409X8A4</accession>
<evidence type="ECO:0000256" key="6">
    <source>
        <dbReference type="ARBA" id="ARBA00023180"/>
    </source>
</evidence>
<feature type="domain" description="Plastocyanin-like" evidence="9">
    <location>
        <begin position="379"/>
        <end position="507"/>
    </location>
</feature>
<dbReference type="PROSITE" id="PS00080">
    <property type="entry name" value="MULTICOPPER_OXIDASE2"/>
    <property type="match status" value="1"/>
</dbReference>
<reference evidence="11 12" key="1">
    <citation type="journal article" date="2018" name="Evol. Lett.">
        <title>Horizontal gene cluster transfer increased hallucinogenic mushroom diversity.</title>
        <authorList>
            <person name="Reynolds H.T."/>
            <person name="Vijayakumar V."/>
            <person name="Gluck-Thaler E."/>
            <person name="Korotkin H.B."/>
            <person name="Matheny P.B."/>
            <person name="Slot J.C."/>
        </authorList>
    </citation>
    <scope>NUCLEOTIDE SEQUENCE [LARGE SCALE GENOMIC DNA]</scope>
    <source>
        <strain evidence="11 12">2631</strain>
    </source>
</reference>
<keyword evidence="12" id="KW-1185">Reference proteome</keyword>
<dbReference type="InterPro" id="IPR011707">
    <property type="entry name" value="Cu-oxidase-like_N"/>
</dbReference>
<dbReference type="STRING" id="93625.A0A409X8A4"/>
<dbReference type="GO" id="GO:0016491">
    <property type="term" value="F:oxidoreductase activity"/>
    <property type="evidence" value="ECO:0007669"/>
    <property type="project" value="UniProtKB-KW"/>
</dbReference>
<gene>
    <name evidence="11" type="ORF">CVT25_009820</name>
</gene>
<comment type="similarity">
    <text evidence="1">Belongs to the multicopper oxidase family.</text>
</comment>
<dbReference type="OrthoDB" id="2121828at2759"/>
<dbReference type="InterPro" id="IPR011706">
    <property type="entry name" value="Cu-oxidase_C"/>
</dbReference>
<dbReference type="InterPro" id="IPR033138">
    <property type="entry name" value="Cu_oxidase_CS"/>
</dbReference>
<dbReference type="InterPro" id="IPR002355">
    <property type="entry name" value="Cu_oxidase_Cu_BS"/>
</dbReference>
<evidence type="ECO:0000259" key="8">
    <source>
        <dbReference type="Pfam" id="PF00394"/>
    </source>
</evidence>
<dbReference type="GO" id="GO:0005507">
    <property type="term" value="F:copper ion binding"/>
    <property type="evidence" value="ECO:0007669"/>
    <property type="project" value="InterPro"/>
</dbReference>
<evidence type="ECO:0000313" key="12">
    <source>
        <dbReference type="Proteomes" id="UP000283269"/>
    </source>
</evidence>
<proteinExistence type="inferred from homology"/>
<keyword evidence="5" id="KW-1015">Disulfide bond</keyword>
<evidence type="ECO:0000256" key="4">
    <source>
        <dbReference type="ARBA" id="ARBA00023008"/>
    </source>
</evidence>
<dbReference type="PANTHER" id="PTHR11709">
    <property type="entry name" value="MULTI-COPPER OXIDASE"/>
    <property type="match status" value="1"/>
</dbReference>
<comment type="caution">
    <text evidence="11">The sequence shown here is derived from an EMBL/GenBank/DDBJ whole genome shotgun (WGS) entry which is preliminary data.</text>
</comment>
<name>A0A409X8A4_PSICY</name>
<evidence type="ECO:0000259" key="10">
    <source>
        <dbReference type="Pfam" id="PF07732"/>
    </source>
</evidence>
<feature type="domain" description="Plastocyanin-like" evidence="10">
    <location>
        <begin position="40"/>
        <end position="157"/>
    </location>
</feature>
<keyword evidence="6" id="KW-0325">Glycoprotein</keyword>
<dbReference type="InterPro" id="IPR001117">
    <property type="entry name" value="Cu-oxidase_2nd"/>
</dbReference>
<dbReference type="CDD" id="cd13856">
    <property type="entry name" value="CuRO_1_Tv-LCC_like"/>
    <property type="match status" value="1"/>
</dbReference>
<evidence type="ECO:0000259" key="9">
    <source>
        <dbReference type="Pfam" id="PF07731"/>
    </source>
</evidence>
<dbReference type="Pfam" id="PF07732">
    <property type="entry name" value="Cu-oxidase_3"/>
    <property type="match status" value="1"/>
</dbReference>
<evidence type="ECO:0008006" key="13">
    <source>
        <dbReference type="Google" id="ProtNLM"/>
    </source>
</evidence>
<feature type="domain" description="Plastocyanin-like" evidence="8">
    <location>
        <begin position="170"/>
        <end position="316"/>
    </location>
</feature>
<dbReference type="Pfam" id="PF00394">
    <property type="entry name" value="Cu-oxidase"/>
    <property type="match status" value="1"/>
</dbReference>
<evidence type="ECO:0000256" key="5">
    <source>
        <dbReference type="ARBA" id="ARBA00023157"/>
    </source>
</evidence>
<keyword evidence="7" id="KW-0732">Signal</keyword>
<keyword evidence="2" id="KW-0479">Metal-binding</keyword>
<protein>
    <recommendedName>
        <fullName evidence="13">Laccase</fullName>
    </recommendedName>
</protein>
<dbReference type="FunFam" id="2.60.40.420:FF:000045">
    <property type="entry name" value="Laccase 2"/>
    <property type="match status" value="1"/>
</dbReference>
<dbReference type="EMBL" id="NHYD01002409">
    <property type="protein sequence ID" value="PPQ86934.1"/>
    <property type="molecule type" value="Genomic_DNA"/>
</dbReference>